<dbReference type="EMBL" id="BPLR01011565">
    <property type="protein sequence ID" value="GIY47315.1"/>
    <property type="molecule type" value="Genomic_DNA"/>
</dbReference>
<name>A0AAV4TR66_CAEEX</name>
<proteinExistence type="predicted"/>
<gene>
    <name evidence="1" type="ORF">CEXT_546481</name>
</gene>
<comment type="caution">
    <text evidence="1">The sequence shown here is derived from an EMBL/GenBank/DDBJ whole genome shotgun (WGS) entry which is preliminary data.</text>
</comment>
<evidence type="ECO:0000313" key="1">
    <source>
        <dbReference type="EMBL" id="GIY47315.1"/>
    </source>
</evidence>
<keyword evidence="2" id="KW-1185">Reference proteome</keyword>
<organism evidence="1 2">
    <name type="scientific">Caerostris extrusa</name>
    <name type="common">Bark spider</name>
    <name type="synonym">Caerostris bankana</name>
    <dbReference type="NCBI Taxonomy" id="172846"/>
    <lineage>
        <taxon>Eukaryota</taxon>
        <taxon>Metazoa</taxon>
        <taxon>Ecdysozoa</taxon>
        <taxon>Arthropoda</taxon>
        <taxon>Chelicerata</taxon>
        <taxon>Arachnida</taxon>
        <taxon>Araneae</taxon>
        <taxon>Araneomorphae</taxon>
        <taxon>Entelegynae</taxon>
        <taxon>Araneoidea</taxon>
        <taxon>Araneidae</taxon>
        <taxon>Caerostris</taxon>
    </lineage>
</organism>
<accession>A0AAV4TR66</accession>
<protein>
    <submittedName>
        <fullName evidence="1">Uncharacterized protein</fullName>
    </submittedName>
</protein>
<dbReference type="Proteomes" id="UP001054945">
    <property type="component" value="Unassembled WGS sequence"/>
</dbReference>
<evidence type="ECO:0000313" key="2">
    <source>
        <dbReference type="Proteomes" id="UP001054945"/>
    </source>
</evidence>
<dbReference type="AlphaFoldDB" id="A0AAV4TR66"/>
<sequence>MQRTQIRFYSASSMENIAAVAESFADDLCMTSERRSRKAQLTADCFELPNTQPETPALFVTALIKLQRAGNL</sequence>
<reference evidence="1 2" key="1">
    <citation type="submission" date="2021-06" db="EMBL/GenBank/DDBJ databases">
        <title>Caerostris extrusa draft genome.</title>
        <authorList>
            <person name="Kono N."/>
            <person name="Arakawa K."/>
        </authorList>
    </citation>
    <scope>NUCLEOTIDE SEQUENCE [LARGE SCALE GENOMIC DNA]</scope>
</reference>